<organism evidence="6 7">
    <name type="scientific">Cryptolaemus montrouzieri</name>
    <dbReference type="NCBI Taxonomy" id="559131"/>
    <lineage>
        <taxon>Eukaryota</taxon>
        <taxon>Metazoa</taxon>
        <taxon>Ecdysozoa</taxon>
        <taxon>Arthropoda</taxon>
        <taxon>Hexapoda</taxon>
        <taxon>Insecta</taxon>
        <taxon>Pterygota</taxon>
        <taxon>Neoptera</taxon>
        <taxon>Endopterygota</taxon>
        <taxon>Coleoptera</taxon>
        <taxon>Polyphaga</taxon>
        <taxon>Cucujiformia</taxon>
        <taxon>Coccinelloidea</taxon>
        <taxon>Coccinellidae</taxon>
        <taxon>Scymninae</taxon>
        <taxon>Scymnini</taxon>
        <taxon>Cryptolaemus</taxon>
    </lineage>
</organism>
<keyword evidence="5" id="KW-0445">Lipid transport</keyword>
<proteinExistence type="inferred from homology"/>
<evidence type="ECO:0000256" key="3">
    <source>
        <dbReference type="ARBA" id="ARBA00023121"/>
    </source>
</evidence>
<dbReference type="InterPro" id="IPR000648">
    <property type="entry name" value="Oxysterol-bd"/>
</dbReference>
<dbReference type="FunFam" id="2.40.160.120:FF:000001">
    <property type="entry name" value="Oxysterol-binding protein"/>
    <property type="match status" value="1"/>
</dbReference>
<dbReference type="InterPro" id="IPR018494">
    <property type="entry name" value="Oxysterol-bd_CS"/>
</dbReference>
<dbReference type="PANTHER" id="PTHR10972">
    <property type="entry name" value="OXYSTEROL-BINDING PROTEIN-RELATED"/>
    <property type="match status" value="1"/>
</dbReference>
<dbReference type="Pfam" id="PF01237">
    <property type="entry name" value="Oxysterol_BP"/>
    <property type="match status" value="1"/>
</dbReference>
<keyword evidence="2" id="KW-0597">Phosphoprotein</keyword>
<dbReference type="Proteomes" id="UP001516400">
    <property type="component" value="Unassembled WGS sequence"/>
</dbReference>
<comment type="similarity">
    <text evidence="1 4">Belongs to the OSBP family.</text>
</comment>
<dbReference type="Gene3D" id="2.40.160.120">
    <property type="match status" value="1"/>
</dbReference>
<dbReference type="PANTHER" id="PTHR10972:SF205">
    <property type="entry name" value="OXYSTEROL-BINDING PROTEIN 1"/>
    <property type="match status" value="1"/>
</dbReference>
<comment type="caution">
    <text evidence="6">The sequence shown here is derived from an EMBL/GenBank/DDBJ whole genome shotgun (WGS) entry which is preliminary data.</text>
</comment>
<gene>
    <name evidence="6" type="ORF">HHI36_004243</name>
</gene>
<evidence type="ECO:0000256" key="5">
    <source>
        <dbReference type="RuleBase" id="RU003845"/>
    </source>
</evidence>
<evidence type="ECO:0000313" key="6">
    <source>
        <dbReference type="EMBL" id="KAL3281019.1"/>
    </source>
</evidence>
<keyword evidence="3" id="KW-0446">Lipid-binding</keyword>
<reference evidence="6 7" key="1">
    <citation type="journal article" date="2021" name="BMC Biol.">
        <title>Horizontally acquired antibacterial genes associated with adaptive radiation of ladybird beetles.</title>
        <authorList>
            <person name="Li H.S."/>
            <person name="Tang X.F."/>
            <person name="Huang Y.H."/>
            <person name="Xu Z.Y."/>
            <person name="Chen M.L."/>
            <person name="Du X.Y."/>
            <person name="Qiu B.Y."/>
            <person name="Chen P.T."/>
            <person name="Zhang W."/>
            <person name="Slipinski A."/>
            <person name="Escalona H.E."/>
            <person name="Waterhouse R.M."/>
            <person name="Zwick A."/>
            <person name="Pang H."/>
        </authorList>
    </citation>
    <scope>NUCLEOTIDE SEQUENCE [LARGE SCALE GENOMIC DNA]</scope>
    <source>
        <strain evidence="6">SYSU2018</strain>
    </source>
</reference>
<accession>A0ABD2NRB0</accession>
<sequence length="438" mass="50125">MTSNLPGTSTDKSTSSIQVAFYVKPSTSGRTNTSPRRERIPDKPKTSSLTLWNFMRNCVGKDLSQIPMPVNFNEPLSMLQRLTEELQNSNLLDKAASCSCPYEQLAYLAVFIISTYTSSVRTTKPFNPLLGETYEFDRTEDLGWKVICEQVSHHPPNAAQYCEGKDWVLWQDFVIASKFTGNEVQIIPQGEANIEFKKGNAYCWNKVTTIVHNYLIGTVWVDQQGEVKIVGSKKTEGITCNIRFIPYTGSPFRRIKGDYRKVEGVVLDTDGITKWIINGTWDDQIEIIPVLVNDGKNLIGASGRARVAWKHSPLPEGAESYYSFGKFTCQLNEPEENVAPTDSRFRPDLRLMENGHWDEANLVKSKLEEKQRAAARSLMELQHLAEHEGQIVEPYKPIWFKQVQRENGEVIYEFKGTYWKYKQKQDWSKCPDIYFLDE</sequence>
<protein>
    <recommendedName>
        <fullName evidence="5">Oxysterol-binding protein</fullName>
    </recommendedName>
</protein>
<keyword evidence="7" id="KW-1185">Reference proteome</keyword>
<dbReference type="EMBL" id="JABFTP020000144">
    <property type="protein sequence ID" value="KAL3281019.1"/>
    <property type="molecule type" value="Genomic_DNA"/>
</dbReference>
<dbReference type="SUPFAM" id="SSF144000">
    <property type="entry name" value="Oxysterol-binding protein-like"/>
    <property type="match status" value="1"/>
</dbReference>
<dbReference type="GO" id="GO:0120009">
    <property type="term" value="P:intermembrane lipid transfer"/>
    <property type="evidence" value="ECO:0007669"/>
    <property type="project" value="UniProtKB-ARBA"/>
</dbReference>
<name>A0ABD2NRB0_9CUCU</name>
<dbReference type="PROSITE" id="PS01013">
    <property type="entry name" value="OSBP"/>
    <property type="match status" value="1"/>
</dbReference>
<dbReference type="AlphaFoldDB" id="A0ABD2NRB0"/>
<evidence type="ECO:0000256" key="4">
    <source>
        <dbReference type="RuleBase" id="RU003844"/>
    </source>
</evidence>
<evidence type="ECO:0000256" key="1">
    <source>
        <dbReference type="ARBA" id="ARBA00008842"/>
    </source>
</evidence>
<keyword evidence="5" id="KW-0813">Transport</keyword>
<evidence type="ECO:0000256" key="2">
    <source>
        <dbReference type="ARBA" id="ARBA00022553"/>
    </source>
</evidence>
<dbReference type="GO" id="GO:0008289">
    <property type="term" value="F:lipid binding"/>
    <property type="evidence" value="ECO:0007669"/>
    <property type="project" value="UniProtKB-KW"/>
</dbReference>
<dbReference type="InterPro" id="IPR037239">
    <property type="entry name" value="OSBP_sf"/>
</dbReference>
<evidence type="ECO:0000313" key="7">
    <source>
        <dbReference type="Proteomes" id="UP001516400"/>
    </source>
</evidence>